<feature type="non-terminal residue" evidence="2">
    <location>
        <position position="1"/>
    </location>
</feature>
<accession>A0A9P6INX1</accession>
<organism evidence="2 3">
    <name type="scientific">Modicella reniformis</name>
    <dbReference type="NCBI Taxonomy" id="1440133"/>
    <lineage>
        <taxon>Eukaryota</taxon>
        <taxon>Fungi</taxon>
        <taxon>Fungi incertae sedis</taxon>
        <taxon>Mucoromycota</taxon>
        <taxon>Mortierellomycotina</taxon>
        <taxon>Mortierellomycetes</taxon>
        <taxon>Mortierellales</taxon>
        <taxon>Mortierellaceae</taxon>
        <taxon>Modicella</taxon>
    </lineage>
</organism>
<evidence type="ECO:0000313" key="2">
    <source>
        <dbReference type="EMBL" id="KAF9938091.1"/>
    </source>
</evidence>
<reference evidence="2" key="1">
    <citation type="journal article" date="2020" name="Fungal Divers.">
        <title>Resolving the Mortierellaceae phylogeny through synthesis of multi-gene phylogenetics and phylogenomics.</title>
        <authorList>
            <person name="Vandepol N."/>
            <person name="Liber J."/>
            <person name="Desiro A."/>
            <person name="Na H."/>
            <person name="Kennedy M."/>
            <person name="Barry K."/>
            <person name="Grigoriev I.V."/>
            <person name="Miller A.N."/>
            <person name="O'Donnell K."/>
            <person name="Stajich J.E."/>
            <person name="Bonito G."/>
        </authorList>
    </citation>
    <scope>NUCLEOTIDE SEQUENCE</scope>
    <source>
        <strain evidence="2">MES-2147</strain>
    </source>
</reference>
<feature type="region of interest" description="Disordered" evidence="1">
    <location>
        <begin position="67"/>
        <end position="93"/>
    </location>
</feature>
<dbReference type="Proteomes" id="UP000749646">
    <property type="component" value="Unassembled WGS sequence"/>
</dbReference>
<dbReference type="OrthoDB" id="296767at2759"/>
<name>A0A9P6INX1_9FUNG</name>
<evidence type="ECO:0000256" key="1">
    <source>
        <dbReference type="SAM" id="MobiDB-lite"/>
    </source>
</evidence>
<dbReference type="AlphaFoldDB" id="A0A9P6INX1"/>
<dbReference type="EMBL" id="JAAAHW010009628">
    <property type="protein sequence ID" value="KAF9938091.1"/>
    <property type="molecule type" value="Genomic_DNA"/>
</dbReference>
<comment type="caution">
    <text evidence="2">The sequence shown here is derived from an EMBL/GenBank/DDBJ whole genome shotgun (WGS) entry which is preliminary data.</text>
</comment>
<protein>
    <submittedName>
        <fullName evidence="2">Uncharacterized protein</fullName>
    </submittedName>
</protein>
<proteinExistence type="predicted"/>
<gene>
    <name evidence="2" type="ORF">BGZ65_000473</name>
</gene>
<evidence type="ECO:0000313" key="3">
    <source>
        <dbReference type="Proteomes" id="UP000749646"/>
    </source>
</evidence>
<keyword evidence="3" id="KW-1185">Reference proteome</keyword>
<sequence>MGGIVLSDVPTSDSFTKRTTYEALEELRGLPIEHSLGLIVRNIFEIMESRIDMVKRQYAGEFTEVMSPTISDKDSEFSPPEPIPSSSGLDQTP</sequence>